<dbReference type="RefSeq" id="XP_007390854.1">
    <property type="nucleotide sequence ID" value="XM_007390792.1"/>
</dbReference>
<keyword evidence="3 8" id="KW-1133">Transmembrane helix</keyword>
<keyword evidence="8 11" id="KW-0808">Transferase</keyword>
<dbReference type="OrthoDB" id="26569at2759"/>
<dbReference type="GO" id="GO:0005886">
    <property type="term" value="C:plasma membrane"/>
    <property type="evidence" value="ECO:0007669"/>
    <property type="project" value="UniProtKB-SubCell"/>
</dbReference>
<dbReference type="HOGENOM" id="CLU_004760_3_0_1"/>
<evidence type="ECO:0000256" key="7">
    <source>
        <dbReference type="ARBA" id="ARBA00048014"/>
    </source>
</evidence>
<feature type="region of interest" description="Disordered" evidence="9">
    <location>
        <begin position="547"/>
        <end position="570"/>
    </location>
</feature>
<gene>
    <name evidence="11" type="ORF">PHACADRAFT_135095</name>
</gene>
<dbReference type="GO" id="GO:0030428">
    <property type="term" value="C:cell septum"/>
    <property type="evidence" value="ECO:0007669"/>
    <property type="project" value="TreeGrafter"/>
</dbReference>
<comment type="similarity">
    <text evidence="8">Belongs to the chitin synthase family.</text>
</comment>
<feature type="region of interest" description="Disordered" evidence="9">
    <location>
        <begin position="1"/>
        <end position="22"/>
    </location>
</feature>
<dbReference type="GO" id="GO:0004100">
    <property type="term" value="F:chitin synthase activity"/>
    <property type="evidence" value="ECO:0007669"/>
    <property type="project" value="UniProtKB-UniRule"/>
</dbReference>
<dbReference type="PANTHER" id="PTHR22914">
    <property type="entry name" value="CHITIN SYNTHASE"/>
    <property type="match status" value="1"/>
</dbReference>
<evidence type="ECO:0000256" key="1">
    <source>
        <dbReference type="ARBA" id="ARBA00004141"/>
    </source>
</evidence>
<feature type="compositionally biased region" description="Basic and acidic residues" evidence="9">
    <location>
        <begin position="554"/>
        <end position="570"/>
    </location>
</feature>
<keyword evidence="12" id="KW-1185">Reference proteome</keyword>
<evidence type="ECO:0000313" key="12">
    <source>
        <dbReference type="Proteomes" id="UP000008370"/>
    </source>
</evidence>
<dbReference type="GO" id="GO:0071555">
    <property type="term" value="P:cell wall organization"/>
    <property type="evidence" value="ECO:0007669"/>
    <property type="project" value="UniProtKB-KW"/>
</dbReference>
<dbReference type="EC" id="2.4.1.16" evidence="8"/>
<dbReference type="STRING" id="650164.K5WPQ0"/>
<keyword evidence="5 8" id="KW-0961">Cell wall biogenesis/degradation</keyword>
<evidence type="ECO:0000256" key="6">
    <source>
        <dbReference type="ARBA" id="ARBA00024009"/>
    </source>
</evidence>
<protein>
    <recommendedName>
        <fullName evidence="8">Chitin synthase</fullName>
        <ecNumber evidence="8">2.4.1.16</ecNumber>
    </recommendedName>
</protein>
<keyword evidence="4 8" id="KW-0472">Membrane</keyword>
<keyword evidence="8" id="KW-0328">Glycosyltransferase</keyword>
<dbReference type="InterPro" id="IPR013616">
    <property type="entry name" value="Chitin_synth_N"/>
</dbReference>
<dbReference type="Pfam" id="PF01644">
    <property type="entry name" value="Chitin_synth_1"/>
    <property type="match status" value="1"/>
</dbReference>
<dbReference type="CDD" id="cd04190">
    <property type="entry name" value="Chitin_synth_C"/>
    <property type="match status" value="1"/>
</dbReference>
<organism evidence="11 12">
    <name type="scientific">Phanerochaete carnosa (strain HHB-10118-sp)</name>
    <name type="common">White-rot fungus</name>
    <name type="synonym">Peniophora carnosa</name>
    <dbReference type="NCBI Taxonomy" id="650164"/>
    <lineage>
        <taxon>Eukaryota</taxon>
        <taxon>Fungi</taxon>
        <taxon>Dikarya</taxon>
        <taxon>Basidiomycota</taxon>
        <taxon>Agaricomycotina</taxon>
        <taxon>Agaricomycetes</taxon>
        <taxon>Polyporales</taxon>
        <taxon>Phanerochaetaceae</taxon>
        <taxon>Phanerochaete</taxon>
    </lineage>
</organism>
<comment type="subcellular location">
    <subcellularLocation>
        <location evidence="8">Cell membrane</location>
        <topology evidence="8">Multi-pass membrane protein</topology>
    </subcellularLocation>
    <subcellularLocation>
        <location evidence="1">Membrane</location>
        <topology evidence="1">Multi-pass membrane protein</topology>
    </subcellularLocation>
</comment>
<dbReference type="KEGG" id="pco:PHACADRAFT_135095"/>
<evidence type="ECO:0000256" key="2">
    <source>
        <dbReference type="ARBA" id="ARBA00022692"/>
    </source>
</evidence>
<dbReference type="Proteomes" id="UP000008370">
    <property type="component" value="Unassembled WGS sequence"/>
</dbReference>
<dbReference type="Pfam" id="PF08407">
    <property type="entry name" value="Chitin_synth_1N"/>
    <property type="match status" value="1"/>
</dbReference>
<feature type="transmembrane region" description="Helical" evidence="8">
    <location>
        <begin position="579"/>
        <end position="599"/>
    </location>
</feature>
<dbReference type="GO" id="GO:0006031">
    <property type="term" value="P:chitin biosynthetic process"/>
    <property type="evidence" value="ECO:0007669"/>
    <property type="project" value="UniProtKB-UniRule"/>
</dbReference>
<evidence type="ECO:0000256" key="5">
    <source>
        <dbReference type="ARBA" id="ARBA00023316"/>
    </source>
</evidence>
<comment type="function">
    <text evidence="6 8">Polymerizes chitin, a structural polymer of the cell wall and septum, by transferring the sugar moiety of UDP-GlcNAc to the non-reducing end of the growing chitin polymer.</text>
</comment>
<sequence length="647" mass="72599">MAYHQSPYDNHGVAPDYPPPQGYYQEYDQWDGKSTKSYQSTFAGSQVHLNPSQHEMAQLHNGVPVPTMPYQQSYPPIQQHLRPQMPIGLSSGYTDAREKLMKRRSVRQIELQQGNLVLDVQVPTHIVPAGKNDEEMTKMRYTAATCDPDNFMASKFSLRPYLYGRHTELFVVMTMYNEDEILFCRTMNAVIKNIAHLCSRSKSSMWGPEGWKKVVVCIVSDGRSKINKRTLQVLTLMGCYQEGVAKDSVGGKDVTAHIFEYTSHVVVTDRGEVSQGACPVQIIFCLKEQNKKKLNSHRWFFNAFGPLIKPNVCILLDVGTKPTGTSIYQLWKCFDKHKNVGGACGEICVDTGRACSLLLTSPLAASQNFEYKMSNILDKPLESVFGYISVLPGAFSAYRYKALLNGPDGKGPLASYFKGEEMHGGSSKAGLFERNMYLAEDRILCFEIVTKKREAWVLRYVKSAKASTDVPTTVIMYSRLEFPLTPATVMYAMCNLHDVTWGTKGDNGAVKDLGGAKKLKDASGKEVMEVELPTEREDVDQVWNASRQALSQRPPEEKEHRDAATKQADRDRNSRTNVVLAWVGTNMFMILVFTSTAFINWVDKHVAITDNATFNPYLSFLLFAMAGLSAVRFVGSTIYLLLRLIGF</sequence>
<feature type="domain" description="Chitin synthase N-terminal" evidence="10">
    <location>
        <begin position="105"/>
        <end position="168"/>
    </location>
</feature>
<keyword evidence="8" id="KW-1003">Cell membrane</keyword>
<dbReference type="AlphaFoldDB" id="K5WPQ0"/>
<keyword evidence="2 8" id="KW-0812">Transmembrane</keyword>
<proteinExistence type="inferred from homology"/>
<accession>K5WPQ0</accession>
<evidence type="ECO:0000256" key="4">
    <source>
        <dbReference type="ARBA" id="ARBA00023136"/>
    </source>
</evidence>
<dbReference type="EMBL" id="JH930468">
    <property type="protein sequence ID" value="EKM61440.1"/>
    <property type="molecule type" value="Genomic_DNA"/>
</dbReference>
<comment type="catalytic activity">
    <reaction evidence="7 8">
        <text>[(1-&gt;4)-N-acetyl-beta-D-glucosaminyl](n) + UDP-N-acetyl-alpha-D-glucosamine = [(1-&gt;4)-N-acetyl-beta-D-glucosaminyl](n+1) + UDP + H(+)</text>
        <dbReference type="Rhea" id="RHEA:16637"/>
        <dbReference type="Rhea" id="RHEA-COMP:9593"/>
        <dbReference type="Rhea" id="RHEA-COMP:9595"/>
        <dbReference type="ChEBI" id="CHEBI:15378"/>
        <dbReference type="ChEBI" id="CHEBI:17029"/>
        <dbReference type="ChEBI" id="CHEBI:57705"/>
        <dbReference type="ChEBI" id="CHEBI:58223"/>
        <dbReference type="EC" id="2.4.1.16"/>
    </reaction>
</comment>
<dbReference type="InParanoid" id="K5WPQ0"/>
<evidence type="ECO:0000256" key="3">
    <source>
        <dbReference type="ARBA" id="ARBA00022989"/>
    </source>
</evidence>
<dbReference type="InterPro" id="IPR004835">
    <property type="entry name" value="Chitin_synth"/>
</dbReference>
<dbReference type="PANTHER" id="PTHR22914:SF44">
    <property type="entry name" value="CHITIN SYNTHASE 2"/>
    <property type="match status" value="1"/>
</dbReference>
<evidence type="ECO:0000256" key="8">
    <source>
        <dbReference type="RuleBase" id="RU366040"/>
    </source>
</evidence>
<dbReference type="GeneID" id="18908321"/>
<feature type="transmembrane region" description="Helical" evidence="8">
    <location>
        <begin position="619"/>
        <end position="642"/>
    </location>
</feature>
<name>K5WPQ0_PHACS</name>
<evidence type="ECO:0000256" key="9">
    <source>
        <dbReference type="SAM" id="MobiDB-lite"/>
    </source>
</evidence>
<evidence type="ECO:0000259" key="10">
    <source>
        <dbReference type="Pfam" id="PF08407"/>
    </source>
</evidence>
<evidence type="ECO:0000313" key="11">
    <source>
        <dbReference type="EMBL" id="EKM61440.1"/>
    </source>
</evidence>
<reference evidence="11 12" key="1">
    <citation type="journal article" date="2012" name="BMC Genomics">
        <title>Comparative genomics of the white-rot fungi, Phanerochaete carnosa and P. chrysosporium, to elucidate the genetic basis of the distinct wood types they colonize.</title>
        <authorList>
            <person name="Suzuki H."/>
            <person name="MacDonald J."/>
            <person name="Syed K."/>
            <person name="Salamov A."/>
            <person name="Hori C."/>
            <person name="Aerts A."/>
            <person name="Henrissat B."/>
            <person name="Wiebenga A."/>
            <person name="vanKuyk P.A."/>
            <person name="Barry K."/>
            <person name="Lindquist E."/>
            <person name="LaButti K."/>
            <person name="Lapidus A."/>
            <person name="Lucas S."/>
            <person name="Coutinho P."/>
            <person name="Gong Y."/>
            <person name="Samejima M."/>
            <person name="Mahadevan R."/>
            <person name="Abou-Zaid M."/>
            <person name="de Vries R.P."/>
            <person name="Igarashi K."/>
            <person name="Yadav J.S."/>
            <person name="Grigoriev I.V."/>
            <person name="Master E.R."/>
        </authorList>
    </citation>
    <scope>NUCLEOTIDE SEQUENCE [LARGE SCALE GENOMIC DNA]</scope>
    <source>
        <strain evidence="11 12">HHB-10118-sp</strain>
    </source>
</reference>
<comment type="caution">
    <text evidence="8">Lacks conserved residue(s) required for the propagation of feature annotation.</text>
</comment>